<evidence type="ECO:0000313" key="1">
    <source>
        <dbReference type="EMBL" id="QAS51619.1"/>
    </source>
</evidence>
<accession>A0A410MA70</accession>
<protein>
    <submittedName>
        <fullName evidence="1">Uncharacterized protein</fullName>
    </submittedName>
</protein>
<name>A0A410MA70_9BACI</name>
<dbReference type="Proteomes" id="UP000287756">
    <property type="component" value="Chromosome"/>
</dbReference>
<dbReference type="AlphaFoldDB" id="A0A410MA70"/>
<evidence type="ECO:0000313" key="2">
    <source>
        <dbReference type="Proteomes" id="UP000287756"/>
    </source>
</evidence>
<reference evidence="1 2" key="1">
    <citation type="submission" date="2018-01" db="EMBL/GenBank/DDBJ databases">
        <title>The whole genome sequencing and assembly of Halobacillus litoralis ERB031 strain.</title>
        <authorList>
            <person name="Lee S.-J."/>
            <person name="Park M.-K."/>
            <person name="Kim J.-Y."/>
            <person name="Lee Y.-J."/>
            <person name="Yi H."/>
            <person name="Bahn Y.-S."/>
            <person name="Kim J.F."/>
            <person name="Lee D.-W."/>
        </authorList>
    </citation>
    <scope>NUCLEOTIDE SEQUENCE [LARGE SCALE GENOMIC DNA]</scope>
    <source>
        <strain evidence="1 2">ERB 031</strain>
    </source>
</reference>
<dbReference type="EMBL" id="CP026118">
    <property type="protein sequence ID" value="QAS51619.1"/>
    <property type="molecule type" value="Genomic_DNA"/>
</dbReference>
<proteinExistence type="predicted"/>
<gene>
    <name evidence="1" type="ORF">HLI_04935</name>
</gene>
<sequence>MAGWLLVEKLPAEAEALLNTRRVVEFRKIPAGEVVRVLLQEVPHIDSEGGIKVDKFILISYPMDNCRSRGISPV</sequence>
<organism evidence="1 2">
    <name type="scientific">Halobacillus litoralis</name>
    <dbReference type="NCBI Taxonomy" id="45668"/>
    <lineage>
        <taxon>Bacteria</taxon>
        <taxon>Bacillati</taxon>
        <taxon>Bacillota</taxon>
        <taxon>Bacilli</taxon>
        <taxon>Bacillales</taxon>
        <taxon>Bacillaceae</taxon>
        <taxon>Halobacillus</taxon>
    </lineage>
</organism>
<dbReference type="RefSeq" id="WP_128523521.1">
    <property type="nucleotide sequence ID" value="NZ_CP026118.1"/>
</dbReference>
<dbReference type="KEGG" id="hli:HLI_04935"/>